<reference evidence="9" key="1">
    <citation type="submission" date="2023-07" db="EMBL/GenBank/DDBJ databases">
        <title>A chromosome-level genome assembly of Lolium multiflorum.</title>
        <authorList>
            <person name="Chen Y."/>
            <person name="Copetti D."/>
            <person name="Kolliker R."/>
            <person name="Studer B."/>
        </authorList>
    </citation>
    <scope>NUCLEOTIDE SEQUENCE</scope>
    <source>
        <strain evidence="9">02402/16</strain>
        <tissue evidence="9">Leaf</tissue>
    </source>
</reference>
<dbReference type="GO" id="GO:0004519">
    <property type="term" value="F:endonuclease activity"/>
    <property type="evidence" value="ECO:0007669"/>
    <property type="project" value="UniProtKB-KW"/>
</dbReference>
<evidence type="ECO:0000259" key="8">
    <source>
        <dbReference type="Pfam" id="PF17917"/>
    </source>
</evidence>
<accession>A0AAD8TZT3</accession>
<keyword evidence="10" id="KW-1185">Reference proteome</keyword>
<evidence type="ECO:0000256" key="6">
    <source>
        <dbReference type="ARBA" id="ARBA00022918"/>
    </source>
</evidence>
<evidence type="ECO:0000256" key="3">
    <source>
        <dbReference type="ARBA" id="ARBA00022722"/>
    </source>
</evidence>
<evidence type="ECO:0000256" key="2">
    <source>
        <dbReference type="ARBA" id="ARBA00022695"/>
    </source>
</evidence>
<protein>
    <recommendedName>
        <fullName evidence="8">Reverse transcriptase RNase H-like domain-containing protein</fullName>
    </recommendedName>
</protein>
<evidence type="ECO:0000313" key="10">
    <source>
        <dbReference type="Proteomes" id="UP001231189"/>
    </source>
</evidence>
<gene>
    <name evidence="9" type="ORF">QYE76_013952</name>
</gene>
<dbReference type="Pfam" id="PF17917">
    <property type="entry name" value="RT_RNaseH"/>
    <property type="match status" value="1"/>
</dbReference>
<evidence type="ECO:0000256" key="5">
    <source>
        <dbReference type="ARBA" id="ARBA00022801"/>
    </source>
</evidence>
<evidence type="ECO:0000313" key="9">
    <source>
        <dbReference type="EMBL" id="KAK1697255.1"/>
    </source>
</evidence>
<dbReference type="Proteomes" id="UP001231189">
    <property type="component" value="Unassembled WGS sequence"/>
</dbReference>
<evidence type="ECO:0000256" key="1">
    <source>
        <dbReference type="ARBA" id="ARBA00022679"/>
    </source>
</evidence>
<comment type="caution">
    <text evidence="9">The sequence shown here is derived from an EMBL/GenBank/DDBJ whole genome shotgun (WGS) entry which is preliminary data.</text>
</comment>
<keyword evidence="6" id="KW-0695">RNA-directed DNA polymerase</keyword>
<dbReference type="PANTHER" id="PTHR48475">
    <property type="entry name" value="RIBONUCLEASE H"/>
    <property type="match status" value="1"/>
</dbReference>
<evidence type="ECO:0000256" key="4">
    <source>
        <dbReference type="ARBA" id="ARBA00022759"/>
    </source>
</evidence>
<keyword evidence="4" id="KW-0255">Endonuclease</keyword>
<dbReference type="EMBL" id="JAUUTY010000001">
    <property type="protein sequence ID" value="KAK1697255.1"/>
    <property type="molecule type" value="Genomic_DNA"/>
</dbReference>
<proteinExistence type="predicted"/>
<sequence length="183" mass="20355">MPGVPRELAHHLHVRPEAKPVKQPLGRFAEERRRPSVKKLPAPSCRLHHGSTAPGLVGEPHYQKVTYGFIMEVLSQSKQNYPHYQKVTYGVYMAAKKLKHYFKSTPSVVATAPLAEIIGSKDANGRVAKWALELAHTILYEPRTAIKSQILADFFVGWAEINTAAIHFAASNNVAEYERSSTG</sequence>
<dbReference type="GO" id="GO:0016787">
    <property type="term" value="F:hydrolase activity"/>
    <property type="evidence" value="ECO:0007669"/>
    <property type="project" value="UniProtKB-KW"/>
</dbReference>
<dbReference type="AlphaFoldDB" id="A0AAD8TZT3"/>
<dbReference type="InterPro" id="IPR041373">
    <property type="entry name" value="RT_RNaseH"/>
</dbReference>
<keyword evidence="5" id="KW-0378">Hydrolase</keyword>
<dbReference type="GO" id="GO:0003964">
    <property type="term" value="F:RNA-directed DNA polymerase activity"/>
    <property type="evidence" value="ECO:0007669"/>
    <property type="project" value="UniProtKB-KW"/>
</dbReference>
<name>A0AAD8TZT3_LOLMU</name>
<feature type="domain" description="Reverse transcriptase RNase H-like" evidence="8">
    <location>
        <begin position="69"/>
        <end position="136"/>
    </location>
</feature>
<keyword evidence="2" id="KW-0548">Nucleotidyltransferase</keyword>
<feature type="region of interest" description="Disordered" evidence="7">
    <location>
        <begin position="20"/>
        <end position="41"/>
    </location>
</feature>
<organism evidence="9 10">
    <name type="scientific">Lolium multiflorum</name>
    <name type="common">Italian ryegrass</name>
    <name type="synonym">Lolium perenne subsp. multiflorum</name>
    <dbReference type="NCBI Taxonomy" id="4521"/>
    <lineage>
        <taxon>Eukaryota</taxon>
        <taxon>Viridiplantae</taxon>
        <taxon>Streptophyta</taxon>
        <taxon>Embryophyta</taxon>
        <taxon>Tracheophyta</taxon>
        <taxon>Spermatophyta</taxon>
        <taxon>Magnoliopsida</taxon>
        <taxon>Liliopsida</taxon>
        <taxon>Poales</taxon>
        <taxon>Poaceae</taxon>
        <taxon>BOP clade</taxon>
        <taxon>Pooideae</taxon>
        <taxon>Poodae</taxon>
        <taxon>Poeae</taxon>
        <taxon>Poeae Chloroplast Group 2 (Poeae type)</taxon>
        <taxon>Loliodinae</taxon>
        <taxon>Loliinae</taxon>
        <taxon>Lolium</taxon>
    </lineage>
</organism>
<evidence type="ECO:0000256" key="7">
    <source>
        <dbReference type="SAM" id="MobiDB-lite"/>
    </source>
</evidence>
<dbReference type="PANTHER" id="PTHR48475:SF2">
    <property type="entry name" value="RIBONUCLEASE H"/>
    <property type="match status" value="1"/>
</dbReference>
<keyword evidence="3" id="KW-0540">Nuclease</keyword>
<keyword evidence="1" id="KW-0808">Transferase</keyword>